<evidence type="ECO:0000256" key="7">
    <source>
        <dbReference type="ARBA" id="ARBA00022840"/>
    </source>
</evidence>
<dbReference type="GO" id="GO:0004349">
    <property type="term" value="F:glutamate 5-kinase activity"/>
    <property type="evidence" value="ECO:0007669"/>
    <property type="project" value="UniProtKB-UniRule"/>
</dbReference>
<dbReference type="Pfam" id="PF00696">
    <property type="entry name" value="AA_kinase"/>
    <property type="match status" value="1"/>
</dbReference>
<dbReference type="RefSeq" id="WP_115792049.1">
    <property type="nucleotide sequence ID" value="NZ_QSLN01000002.1"/>
</dbReference>
<dbReference type="UniPathway" id="UPA00098">
    <property type="reaction ID" value="UER00359"/>
</dbReference>
<feature type="binding site" evidence="8">
    <location>
        <position position="154"/>
    </location>
    <ligand>
        <name>substrate</name>
    </ligand>
</feature>
<keyword evidence="6 8" id="KW-0418">Kinase</keyword>
<dbReference type="InterPro" id="IPR036393">
    <property type="entry name" value="AceGlu_kinase-like_sf"/>
</dbReference>
<dbReference type="PANTHER" id="PTHR43654:SF1">
    <property type="entry name" value="ISOPENTENYL PHOSPHATE KINASE"/>
    <property type="match status" value="1"/>
</dbReference>
<dbReference type="GO" id="GO:0055129">
    <property type="term" value="P:L-proline biosynthetic process"/>
    <property type="evidence" value="ECO:0007669"/>
    <property type="project" value="UniProtKB-UniRule"/>
</dbReference>
<proteinExistence type="inferred from homology"/>
<keyword evidence="2 8" id="KW-0028">Amino-acid biosynthesis</keyword>
<comment type="catalytic activity">
    <reaction evidence="8">
        <text>L-glutamate + ATP = L-glutamyl 5-phosphate + ADP</text>
        <dbReference type="Rhea" id="RHEA:14877"/>
        <dbReference type="ChEBI" id="CHEBI:29985"/>
        <dbReference type="ChEBI" id="CHEBI:30616"/>
        <dbReference type="ChEBI" id="CHEBI:58274"/>
        <dbReference type="ChEBI" id="CHEBI:456216"/>
        <dbReference type="EC" id="2.7.2.11"/>
    </reaction>
</comment>
<dbReference type="Pfam" id="PF01472">
    <property type="entry name" value="PUA"/>
    <property type="match status" value="1"/>
</dbReference>
<comment type="caution">
    <text evidence="10">The sequence shown here is derived from an EMBL/GenBank/DDBJ whole genome shotgun (WGS) entry which is preliminary data.</text>
</comment>
<feature type="binding site" evidence="8">
    <location>
        <position position="55"/>
    </location>
    <ligand>
        <name>substrate</name>
    </ligand>
</feature>
<dbReference type="CDD" id="cd04242">
    <property type="entry name" value="AAK_G5K_ProB"/>
    <property type="match status" value="1"/>
</dbReference>
<evidence type="ECO:0000256" key="4">
    <source>
        <dbReference type="ARBA" id="ARBA00022679"/>
    </source>
</evidence>
<evidence type="ECO:0000256" key="6">
    <source>
        <dbReference type="ARBA" id="ARBA00022777"/>
    </source>
</evidence>
<dbReference type="SUPFAM" id="SSF88697">
    <property type="entry name" value="PUA domain-like"/>
    <property type="match status" value="1"/>
</dbReference>
<dbReference type="PANTHER" id="PTHR43654">
    <property type="entry name" value="GLUTAMATE 5-KINASE"/>
    <property type="match status" value="1"/>
</dbReference>
<dbReference type="InterPro" id="IPR019797">
    <property type="entry name" value="Glutamate_5-kinase_CS"/>
</dbReference>
<evidence type="ECO:0000259" key="9">
    <source>
        <dbReference type="SMART" id="SM00359"/>
    </source>
</evidence>
<keyword evidence="7 8" id="KW-0067">ATP-binding</keyword>
<dbReference type="InterPro" id="IPR041739">
    <property type="entry name" value="G5K_ProB"/>
</dbReference>
<feature type="binding site" evidence="8">
    <location>
        <begin position="174"/>
        <end position="175"/>
    </location>
    <ligand>
        <name>ATP</name>
        <dbReference type="ChEBI" id="CHEBI:30616"/>
    </ligand>
</feature>
<dbReference type="PROSITE" id="PS50890">
    <property type="entry name" value="PUA"/>
    <property type="match status" value="1"/>
</dbReference>
<protein>
    <recommendedName>
        <fullName evidence="8">Glutamate 5-kinase</fullName>
        <ecNumber evidence="8">2.7.2.11</ecNumber>
    </recommendedName>
    <alternativeName>
        <fullName evidence="8">Gamma-glutamyl kinase</fullName>
        <shortName evidence="8">GK</shortName>
    </alternativeName>
</protein>
<evidence type="ECO:0000313" key="10">
    <source>
        <dbReference type="EMBL" id="RDV84308.1"/>
    </source>
</evidence>
<sequence>MRREEFKHCRRLVVKVGTSSLTLPSGELDLEQIAKLVDELAAVHREGRDVLLVTSGAIGAGMGKLGLKSRPRTIPEKQACAAVGQGLLMQIYERFFSSHGITVGQVLLTRDDFAHRRRFLNARNTLLTLLEYRVIPIINENDTVAVEEIRLGDNDTLSALVASLVNAELLLILSDVDGLYTGDPRRDPEAQLISEVRELTPEIWALASGPGSQVGSGGMLTKLEAARIAGRSGCTLVIARASLPGVVRRVLAGEEIGTVFFPRERLRAKRRWLLFGAQVKGKIYVDAGAAKALREEGKSLLPSGIVKVEGNFEAGHAVSIVDPEGREIARGLVNYSAAEVEQIKGCKTCEIEAVLGSRLYDEVVHRDNLVLQE</sequence>
<dbReference type="Gene3D" id="2.30.130.10">
    <property type="entry name" value="PUA domain"/>
    <property type="match status" value="1"/>
</dbReference>
<feature type="binding site" evidence="8">
    <location>
        <position position="15"/>
    </location>
    <ligand>
        <name>ATP</name>
        <dbReference type="ChEBI" id="CHEBI:30616"/>
    </ligand>
</feature>
<keyword evidence="1 8" id="KW-0963">Cytoplasm</keyword>
<dbReference type="SMART" id="SM00359">
    <property type="entry name" value="PUA"/>
    <property type="match status" value="1"/>
</dbReference>
<dbReference type="OrthoDB" id="9804434at2"/>
<accession>A0A3D8P6X4</accession>
<reference evidence="10 11" key="1">
    <citation type="submission" date="2018-08" db="EMBL/GenBank/DDBJ databases">
        <title>Form III RuBisCO-mediated autotrophy in Thermodesulfobium bacteria.</title>
        <authorList>
            <person name="Toshchakov S.V."/>
            <person name="Kublanov I.V."/>
            <person name="Frolov E."/>
            <person name="Bonch-Osmolovskaya E.A."/>
            <person name="Tourova T.P."/>
            <person name="Chernych N.A."/>
            <person name="Lebedinsky A.V."/>
        </authorList>
    </citation>
    <scope>NUCLEOTIDE SEQUENCE [LARGE SCALE GENOMIC DNA]</scope>
    <source>
        <strain evidence="10 11">SR</strain>
    </source>
</reference>
<dbReference type="InterPro" id="IPR002478">
    <property type="entry name" value="PUA"/>
</dbReference>
<dbReference type="InterPro" id="IPR001057">
    <property type="entry name" value="Glu/AcGlu_kinase"/>
</dbReference>
<dbReference type="EC" id="2.7.2.11" evidence="8"/>
<dbReference type="PRINTS" id="PR00474">
    <property type="entry name" value="GLU5KINASE"/>
</dbReference>
<dbReference type="GO" id="GO:0003723">
    <property type="term" value="F:RNA binding"/>
    <property type="evidence" value="ECO:0007669"/>
    <property type="project" value="InterPro"/>
</dbReference>
<dbReference type="Gene3D" id="3.40.1160.10">
    <property type="entry name" value="Acetylglutamate kinase-like"/>
    <property type="match status" value="1"/>
</dbReference>
<comment type="function">
    <text evidence="8">Catalyzes the transfer of a phosphate group to glutamate to form L-glutamate 5-phosphate.</text>
</comment>
<feature type="binding site" evidence="8">
    <location>
        <position position="142"/>
    </location>
    <ligand>
        <name>substrate</name>
    </ligand>
</feature>
<dbReference type="AlphaFoldDB" id="A0A3D8P6X4"/>
<dbReference type="InterPro" id="IPR036974">
    <property type="entry name" value="PUA_sf"/>
</dbReference>
<dbReference type="PROSITE" id="PS00902">
    <property type="entry name" value="GLUTAMATE_5_KINASE"/>
    <property type="match status" value="1"/>
</dbReference>
<feature type="domain" description="PUA" evidence="9">
    <location>
        <begin position="281"/>
        <end position="364"/>
    </location>
</feature>
<keyword evidence="3 8" id="KW-0641">Proline biosynthesis</keyword>
<evidence type="ECO:0000256" key="1">
    <source>
        <dbReference type="ARBA" id="ARBA00022490"/>
    </source>
</evidence>
<dbReference type="PIRSF" id="PIRSF000729">
    <property type="entry name" value="GK"/>
    <property type="match status" value="1"/>
</dbReference>
<gene>
    <name evidence="8 10" type="primary">proB</name>
    <name evidence="10" type="ORF">DXX99_03110</name>
</gene>
<comment type="similarity">
    <text evidence="8">Belongs to the glutamate 5-kinase family.</text>
</comment>
<dbReference type="InterPro" id="IPR015947">
    <property type="entry name" value="PUA-like_sf"/>
</dbReference>
<dbReference type="CDD" id="cd21157">
    <property type="entry name" value="PUA_G5K"/>
    <property type="match status" value="1"/>
</dbReference>
<dbReference type="InterPro" id="IPR001048">
    <property type="entry name" value="Asp/Glu/Uridylate_kinase"/>
</dbReference>
<dbReference type="GO" id="GO:0005524">
    <property type="term" value="F:ATP binding"/>
    <property type="evidence" value="ECO:0007669"/>
    <property type="project" value="UniProtKB-KW"/>
</dbReference>
<dbReference type="FunFam" id="3.40.1160.10:FF:000018">
    <property type="entry name" value="Glutamate 5-kinase"/>
    <property type="match status" value="1"/>
</dbReference>
<name>A0A3D8P6X4_9THEO</name>
<dbReference type="HAMAP" id="MF_00456">
    <property type="entry name" value="ProB"/>
    <property type="match status" value="1"/>
</dbReference>
<dbReference type="EMBL" id="QSLN01000002">
    <property type="protein sequence ID" value="RDV84308.1"/>
    <property type="molecule type" value="Genomic_DNA"/>
</dbReference>
<keyword evidence="11" id="KW-1185">Reference proteome</keyword>
<dbReference type="SUPFAM" id="SSF53633">
    <property type="entry name" value="Carbamate kinase-like"/>
    <property type="match status" value="1"/>
</dbReference>
<dbReference type="InterPro" id="IPR011529">
    <property type="entry name" value="Glu_5kinase"/>
</dbReference>
<dbReference type="GO" id="GO:0005829">
    <property type="term" value="C:cytosol"/>
    <property type="evidence" value="ECO:0007669"/>
    <property type="project" value="TreeGrafter"/>
</dbReference>
<dbReference type="Proteomes" id="UP000256329">
    <property type="component" value="Unassembled WGS sequence"/>
</dbReference>
<dbReference type="InterPro" id="IPR005715">
    <property type="entry name" value="Glu_5kinase/COase_Synthase"/>
</dbReference>
<evidence type="ECO:0000256" key="2">
    <source>
        <dbReference type="ARBA" id="ARBA00022605"/>
    </source>
</evidence>
<dbReference type="FunFam" id="2.30.130.10:FF:000007">
    <property type="entry name" value="Glutamate 5-kinase"/>
    <property type="match status" value="1"/>
</dbReference>
<evidence type="ECO:0000256" key="3">
    <source>
        <dbReference type="ARBA" id="ARBA00022650"/>
    </source>
</evidence>
<evidence type="ECO:0000313" key="11">
    <source>
        <dbReference type="Proteomes" id="UP000256329"/>
    </source>
</evidence>
<feature type="binding site" evidence="8">
    <location>
        <begin position="216"/>
        <end position="222"/>
    </location>
    <ligand>
        <name>ATP</name>
        <dbReference type="ChEBI" id="CHEBI:30616"/>
    </ligand>
</feature>
<comment type="subcellular location">
    <subcellularLocation>
        <location evidence="8">Cytoplasm</location>
    </subcellularLocation>
</comment>
<comment type="pathway">
    <text evidence="8">Amino-acid biosynthesis; L-proline biosynthesis; L-glutamate 5-semialdehyde from L-glutamate: step 1/2.</text>
</comment>
<organism evidence="10 11">
    <name type="scientific">Ammonifex thiophilus</name>
    <dbReference type="NCBI Taxonomy" id="444093"/>
    <lineage>
        <taxon>Bacteria</taxon>
        <taxon>Bacillati</taxon>
        <taxon>Bacillota</taxon>
        <taxon>Clostridia</taxon>
        <taxon>Thermoanaerobacterales</taxon>
        <taxon>Thermoanaerobacteraceae</taxon>
        <taxon>Ammonifex</taxon>
    </lineage>
</organism>
<dbReference type="NCBIfam" id="TIGR01027">
    <property type="entry name" value="proB"/>
    <property type="match status" value="1"/>
</dbReference>
<keyword evidence="4 8" id="KW-0808">Transferase</keyword>
<evidence type="ECO:0000256" key="5">
    <source>
        <dbReference type="ARBA" id="ARBA00022741"/>
    </source>
</evidence>
<keyword evidence="5 8" id="KW-0547">Nucleotide-binding</keyword>
<evidence type="ECO:0000256" key="8">
    <source>
        <dbReference type="HAMAP-Rule" id="MF_00456"/>
    </source>
</evidence>